<evidence type="ECO:0000313" key="10">
    <source>
        <dbReference type="Proteomes" id="UP000241404"/>
    </source>
</evidence>
<keyword evidence="4" id="KW-1134">Transmembrane beta strand</keyword>
<dbReference type="Gene3D" id="1.20.1600.10">
    <property type="entry name" value="Outer membrane efflux proteins (OEP)"/>
    <property type="match status" value="1"/>
</dbReference>
<dbReference type="Pfam" id="PF02321">
    <property type="entry name" value="OEP"/>
    <property type="match status" value="2"/>
</dbReference>
<evidence type="ECO:0000256" key="8">
    <source>
        <dbReference type="SAM" id="SignalP"/>
    </source>
</evidence>
<protein>
    <submittedName>
        <fullName evidence="9">Agglutination protein</fullName>
    </submittedName>
</protein>
<dbReference type="GO" id="GO:0009279">
    <property type="term" value="C:cell outer membrane"/>
    <property type="evidence" value="ECO:0007669"/>
    <property type="project" value="UniProtKB-SubCell"/>
</dbReference>
<evidence type="ECO:0000256" key="3">
    <source>
        <dbReference type="ARBA" id="ARBA00022448"/>
    </source>
</evidence>
<sequence length="430" mass="48090">MKLSTISLSISALLFSINSYSQTLEESLAQTLNNNPEIKAAFSDFKIKDEEIGIRTGHYLPSINVNGKMGYTDDNENNYDYNPAEVSVTLDQLIWDGNITYNDIQRSKQEAEAERFNLASRVNDISLKVSQAYLNVIYANESLQLAQQNLKSIKEIYNNIHKRVTAGISSNTDETQADSRLARAQANVLAAQADLQDKSSQFYTLVGQMPSDLVTPEVDQSLLPSSLDKMIKQAKENNPTIMMAQHDIEASKYKHKITKGNFLPELSVHAGQTWGTDVSAPGNDVDEASVMLQLKYNIYNGGSDAAKARQAAYDMMKSKDIYANAIRQLETGSKLSWTAYNLNANQKGLLEDHVIAAEKTLSAYKKQWQIGQRTLLDVLNTENEVYQAKLEYSQAKHREIEAKYRILNATGELLKATRVNVDPAWNKSVL</sequence>
<dbReference type="PANTHER" id="PTHR30026:SF22">
    <property type="entry name" value="OUTER MEMBRANE EFFLUX PROTEIN"/>
    <property type="match status" value="1"/>
</dbReference>
<keyword evidence="8" id="KW-0732">Signal</keyword>
<proteinExistence type="inferred from homology"/>
<comment type="subcellular location">
    <subcellularLocation>
        <location evidence="1">Cell outer membrane</location>
    </subcellularLocation>
</comment>
<dbReference type="NCBIfam" id="TIGR01844">
    <property type="entry name" value="type_I_sec_TolC"/>
    <property type="match status" value="1"/>
</dbReference>
<dbReference type="PANTHER" id="PTHR30026">
    <property type="entry name" value="OUTER MEMBRANE PROTEIN TOLC"/>
    <property type="match status" value="1"/>
</dbReference>
<evidence type="ECO:0000256" key="1">
    <source>
        <dbReference type="ARBA" id="ARBA00004442"/>
    </source>
</evidence>
<dbReference type="InterPro" id="IPR003423">
    <property type="entry name" value="OMP_efflux"/>
</dbReference>
<dbReference type="Proteomes" id="UP000241404">
    <property type="component" value="Unassembled WGS sequence"/>
</dbReference>
<keyword evidence="5" id="KW-0812">Transmembrane</keyword>
<comment type="similarity">
    <text evidence="2">Belongs to the outer membrane factor (OMF) (TC 1.B.17) family.</text>
</comment>
<comment type="caution">
    <text evidence="9">The sequence shown here is derived from an EMBL/GenBank/DDBJ whole genome shotgun (WGS) entry which is preliminary data.</text>
</comment>
<evidence type="ECO:0000256" key="7">
    <source>
        <dbReference type="ARBA" id="ARBA00023237"/>
    </source>
</evidence>
<name>A0ABD6X1N6_PHODM</name>
<evidence type="ECO:0000256" key="5">
    <source>
        <dbReference type="ARBA" id="ARBA00022692"/>
    </source>
</evidence>
<organism evidence="9 10">
    <name type="scientific">Photobacterium damselae</name>
    <dbReference type="NCBI Taxonomy" id="38293"/>
    <lineage>
        <taxon>Bacteria</taxon>
        <taxon>Pseudomonadati</taxon>
        <taxon>Pseudomonadota</taxon>
        <taxon>Gammaproteobacteria</taxon>
        <taxon>Vibrionales</taxon>
        <taxon>Vibrionaceae</taxon>
        <taxon>Photobacterium</taxon>
    </lineage>
</organism>
<keyword evidence="7" id="KW-0998">Cell outer membrane</keyword>
<accession>A0ABD6X1N6</accession>
<gene>
    <name evidence="9" type="ORF">CTM90_13455</name>
</gene>
<dbReference type="AlphaFoldDB" id="A0ABD6X1N6"/>
<dbReference type="RefSeq" id="WP_065170513.1">
    <property type="nucleotide sequence ID" value="NZ_LZFH01000001.1"/>
</dbReference>
<feature type="signal peptide" evidence="8">
    <location>
        <begin position="1"/>
        <end position="21"/>
    </location>
</feature>
<reference evidence="9 10" key="1">
    <citation type="submission" date="2018-03" db="EMBL/GenBank/DDBJ databases">
        <title>Whole genome sequencing of Histamine producing bacteria.</title>
        <authorList>
            <person name="Butler K."/>
        </authorList>
    </citation>
    <scope>NUCLEOTIDE SEQUENCE [LARGE SCALE GENOMIC DNA]</scope>
    <source>
        <strain evidence="9 10">BT-6</strain>
    </source>
</reference>
<evidence type="ECO:0000256" key="6">
    <source>
        <dbReference type="ARBA" id="ARBA00023136"/>
    </source>
</evidence>
<evidence type="ECO:0000313" key="9">
    <source>
        <dbReference type="EMBL" id="PSU16318.1"/>
    </source>
</evidence>
<evidence type="ECO:0000256" key="2">
    <source>
        <dbReference type="ARBA" id="ARBA00007613"/>
    </source>
</evidence>
<dbReference type="SUPFAM" id="SSF56954">
    <property type="entry name" value="Outer membrane efflux proteins (OEP)"/>
    <property type="match status" value="1"/>
</dbReference>
<keyword evidence="6" id="KW-0472">Membrane</keyword>
<dbReference type="EMBL" id="PYMM01000008">
    <property type="protein sequence ID" value="PSU16318.1"/>
    <property type="molecule type" value="Genomic_DNA"/>
</dbReference>
<feature type="chain" id="PRO_5044744230" evidence="8">
    <location>
        <begin position="22"/>
        <end position="430"/>
    </location>
</feature>
<dbReference type="InterPro" id="IPR010130">
    <property type="entry name" value="T1SS_OMP_TolC"/>
</dbReference>
<dbReference type="InterPro" id="IPR051906">
    <property type="entry name" value="TolC-like"/>
</dbReference>
<keyword evidence="3" id="KW-0813">Transport</keyword>
<evidence type="ECO:0000256" key="4">
    <source>
        <dbReference type="ARBA" id="ARBA00022452"/>
    </source>
</evidence>